<dbReference type="Pfam" id="PF01432">
    <property type="entry name" value="Peptidase_M3"/>
    <property type="match status" value="1"/>
</dbReference>
<dbReference type="GO" id="GO:0046872">
    <property type="term" value="F:metal ion binding"/>
    <property type="evidence" value="ECO:0007669"/>
    <property type="project" value="UniProtKB-UniRule"/>
</dbReference>
<comment type="cofactor">
    <cofactor evidence="7">
        <name>Zn(2+)</name>
        <dbReference type="ChEBI" id="CHEBI:29105"/>
    </cofactor>
    <text evidence="7">Binds 1 zinc ion.</text>
</comment>
<dbReference type="FunFam" id="3.40.390.10:FF:000009">
    <property type="entry name" value="Oligopeptidase A"/>
    <property type="match status" value="1"/>
</dbReference>
<evidence type="ECO:0000256" key="3">
    <source>
        <dbReference type="ARBA" id="ARBA00022723"/>
    </source>
</evidence>
<keyword evidence="6 7" id="KW-0482">Metalloprotease</keyword>
<keyword evidence="3 7" id="KW-0479">Metal-binding</keyword>
<dbReference type="EMBL" id="BMJJ01000017">
    <property type="protein sequence ID" value="GGD41086.1"/>
    <property type="molecule type" value="Genomic_DNA"/>
</dbReference>
<dbReference type="InterPro" id="IPR001567">
    <property type="entry name" value="Pept_M3A_M3B_dom"/>
</dbReference>
<evidence type="ECO:0000256" key="4">
    <source>
        <dbReference type="ARBA" id="ARBA00022801"/>
    </source>
</evidence>
<proteinExistence type="inferred from homology"/>
<dbReference type="PANTHER" id="PTHR43660:SF1">
    <property type="entry name" value="DIPEPTIDYL CARBOXYPEPTIDASE"/>
    <property type="match status" value="1"/>
</dbReference>
<evidence type="ECO:0000256" key="5">
    <source>
        <dbReference type="ARBA" id="ARBA00022833"/>
    </source>
</evidence>
<dbReference type="Proteomes" id="UP000613160">
    <property type="component" value="Unassembled WGS sequence"/>
</dbReference>
<organism evidence="9 10">
    <name type="scientific">Aureimonas glaciei</name>
    <dbReference type="NCBI Taxonomy" id="1776957"/>
    <lineage>
        <taxon>Bacteria</taxon>
        <taxon>Pseudomonadati</taxon>
        <taxon>Pseudomonadota</taxon>
        <taxon>Alphaproteobacteria</taxon>
        <taxon>Hyphomicrobiales</taxon>
        <taxon>Aurantimonadaceae</taxon>
        <taxon>Aureimonas</taxon>
    </lineage>
</organism>
<keyword evidence="2 7" id="KW-0645">Protease</keyword>
<evidence type="ECO:0000313" key="10">
    <source>
        <dbReference type="Proteomes" id="UP000613160"/>
    </source>
</evidence>
<evidence type="ECO:0000256" key="7">
    <source>
        <dbReference type="RuleBase" id="RU003435"/>
    </source>
</evidence>
<sequence>MSDHAIVLPLSLWRTQSSLGEWPDFAALQPSLFEAAFTQAMAEHRAEIDAIASPSETATFANTIAAMERAGRALSRVASVFYTLAGAHTDAALQALERSLSPKLSRHSSAIVLDAALFARISDVFARRAAIAETEQLTAEDLRLLERVHQDFVRGGAELQGEARLRLAEIDARLSELGTAFSQNILADERNYVLPLGPEDLGGLPGFVRSAMAEAARERGLAGHALTLSRSIVVPFLTFSDRRDLRETAFKAWIARGENSGETDNRGLIGEILTLRAEKAALLGFDSFAAYKLDDAMAKTPAAVRGLLEQVWDKARARALVDAAALRAIATAEGDNAPLEPWDWRYYSEKRRQAEFDFDEAALKPYFQLDHMIEAAFAVASRLFGLSFERLPEAPAWHADVRVWRVRNEGGAEIGHFLGDYFARESKRSGAWMSALRGQHKLDGGQTPIIYNVMNFAKPADGEPALLSVDDAKTLFHEFGHALHGLLSDVTWPSLSGTSVARDFVELPSQLYEHWLTVPEVLERHALHVETGEKLPQALIDKMRAAENLDEGFRTVEYTASALVDLALHESGAAPADPLAREAEILERLGMPREIVMRHRTPHFAHIFSGDGYSAGYYSYMWSEVLDADAFEAFTETGDAFDKATADKLLRHVYSAGDTRDPAVLYTAFRGRMPTTEALLRKRGFAG</sequence>
<comment type="caution">
    <text evidence="9">The sequence shown here is derived from an EMBL/GenBank/DDBJ whole genome shotgun (WGS) entry which is preliminary data.</text>
</comment>
<protein>
    <submittedName>
        <fullName evidence="9">Peptidyl-dipeptidase Dcp</fullName>
    </submittedName>
</protein>
<evidence type="ECO:0000259" key="8">
    <source>
        <dbReference type="Pfam" id="PF01432"/>
    </source>
</evidence>
<name>A0A916YDF9_9HYPH</name>
<dbReference type="GO" id="GO:0004222">
    <property type="term" value="F:metalloendopeptidase activity"/>
    <property type="evidence" value="ECO:0007669"/>
    <property type="project" value="InterPro"/>
</dbReference>
<dbReference type="SUPFAM" id="SSF55486">
    <property type="entry name" value="Metalloproteases ('zincins'), catalytic domain"/>
    <property type="match status" value="1"/>
</dbReference>
<dbReference type="InterPro" id="IPR034005">
    <property type="entry name" value="M3A_DCP"/>
</dbReference>
<reference evidence="9" key="2">
    <citation type="submission" date="2020-09" db="EMBL/GenBank/DDBJ databases">
        <authorList>
            <person name="Sun Q."/>
            <person name="Zhou Y."/>
        </authorList>
    </citation>
    <scope>NUCLEOTIDE SEQUENCE</scope>
    <source>
        <strain evidence="9">CGMCC 1.15493</strain>
    </source>
</reference>
<gene>
    <name evidence="9" type="ORF">GCM10011335_49810</name>
</gene>
<dbReference type="GO" id="GO:0005829">
    <property type="term" value="C:cytosol"/>
    <property type="evidence" value="ECO:0007669"/>
    <property type="project" value="TreeGrafter"/>
</dbReference>
<dbReference type="CDD" id="cd06456">
    <property type="entry name" value="M3A_DCP"/>
    <property type="match status" value="1"/>
</dbReference>
<dbReference type="GO" id="GO:0004180">
    <property type="term" value="F:carboxypeptidase activity"/>
    <property type="evidence" value="ECO:0007669"/>
    <property type="project" value="TreeGrafter"/>
</dbReference>
<keyword evidence="10" id="KW-1185">Reference proteome</keyword>
<comment type="similarity">
    <text evidence="1 7">Belongs to the peptidase M3 family.</text>
</comment>
<keyword evidence="4 7" id="KW-0378">Hydrolase</keyword>
<dbReference type="InterPro" id="IPR024077">
    <property type="entry name" value="Neurolysin/TOP_dom2"/>
</dbReference>
<dbReference type="Gene3D" id="1.10.1370.40">
    <property type="match status" value="1"/>
</dbReference>
<accession>A0A916YDF9</accession>
<dbReference type="Gene3D" id="3.40.390.10">
    <property type="entry name" value="Collagenase (Catalytic Domain)"/>
    <property type="match status" value="1"/>
</dbReference>
<evidence type="ECO:0000313" key="9">
    <source>
        <dbReference type="EMBL" id="GGD41086.1"/>
    </source>
</evidence>
<feature type="domain" description="Peptidase M3A/M3B catalytic" evidence="8">
    <location>
        <begin position="237"/>
        <end position="684"/>
    </location>
</feature>
<dbReference type="RefSeq" id="WP_188855140.1">
    <property type="nucleotide sequence ID" value="NZ_BMJJ01000017.1"/>
</dbReference>
<dbReference type="AlphaFoldDB" id="A0A916YDF9"/>
<reference evidence="9" key="1">
    <citation type="journal article" date="2014" name="Int. J. Syst. Evol. Microbiol.">
        <title>Complete genome sequence of Corynebacterium casei LMG S-19264T (=DSM 44701T), isolated from a smear-ripened cheese.</title>
        <authorList>
            <consortium name="US DOE Joint Genome Institute (JGI-PGF)"/>
            <person name="Walter F."/>
            <person name="Albersmeier A."/>
            <person name="Kalinowski J."/>
            <person name="Ruckert C."/>
        </authorList>
    </citation>
    <scope>NUCLEOTIDE SEQUENCE</scope>
    <source>
        <strain evidence="9">CGMCC 1.15493</strain>
    </source>
</reference>
<dbReference type="InterPro" id="IPR024079">
    <property type="entry name" value="MetalloPept_cat_dom_sf"/>
</dbReference>
<dbReference type="PANTHER" id="PTHR43660">
    <property type="entry name" value="DIPEPTIDYL CARBOXYPEPTIDASE"/>
    <property type="match status" value="1"/>
</dbReference>
<dbReference type="GO" id="GO:0006508">
    <property type="term" value="P:proteolysis"/>
    <property type="evidence" value="ECO:0007669"/>
    <property type="project" value="UniProtKB-KW"/>
</dbReference>
<dbReference type="InterPro" id="IPR045090">
    <property type="entry name" value="Pept_M3A_M3B"/>
</dbReference>
<evidence type="ECO:0000256" key="2">
    <source>
        <dbReference type="ARBA" id="ARBA00022670"/>
    </source>
</evidence>
<evidence type="ECO:0000256" key="1">
    <source>
        <dbReference type="ARBA" id="ARBA00006040"/>
    </source>
</evidence>
<evidence type="ECO:0000256" key="6">
    <source>
        <dbReference type="ARBA" id="ARBA00023049"/>
    </source>
</evidence>
<dbReference type="Gene3D" id="1.10.1370.10">
    <property type="entry name" value="Neurolysin, domain 3"/>
    <property type="match status" value="1"/>
</dbReference>
<keyword evidence="5 7" id="KW-0862">Zinc</keyword>